<organism evidence="2 3">
    <name type="scientific">Desulfocicer vacuolatum DSM 3385</name>
    <dbReference type="NCBI Taxonomy" id="1121400"/>
    <lineage>
        <taxon>Bacteria</taxon>
        <taxon>Pseudomonadati</taxon>
        <taxon>Thermodesulfobacteriota</taxon>
        <taxon>Desulfobacteria</taxon>
        <taxon>Desulfobacterales</taxon>
        <taxon>Desulfobacteraceae</taxon>
        <taxon>Desulfocicer</taxon>
    </lineage>
</organism>
<proteinExistence type="predicted"/>
<protein>
    <submittedName>
        <fullName evidence="2">Uncharacterized protein</fullName>
    </submittedName>
</protein>
<feature type="coiled-coil region" evidence="1">
    <location>
        <begin position="280"/>
        <end position="307"/>
    </location>
</feature>
<keyword evidence="3" id="KW-1185">Reference proteome</keyword>
<keyword evidence="1" id="KW-0175">Coiled coil</keyword>
<dbReference type="EMBL" id="FWXY01000004">
    <property type="protein sequence ID" value="SMC55724.1"/>
    <property type="molecule type" value="Genomic_DNA"/>
</dbReference>
<evidence type="ECO:0000256" key="1">
    <source>
        <dbReference type="SAM" id="Coils"/>
    </source>
</evidence>
<dbReference type="AlphaFoldDB" id="A0A1W2A4W3"/>
<evidence type="ECO:0000313" key="2">
    <source>
        <dbReference type="EMBL" id="SMC55724.1"/>
    </source>
</evidence>
<name>A0A1W2A4W3_9BACT</name>
<sequence>MELVSPVAGEIDFLEADTIQVIRTRESDVTRVVHSSLIMRPIYELEARRLNTEEEGADIRDFVDLMWVAFAILDSVSELTEYHVGASRKEVLEKVMPAIKKQLLSTEAFSHEALYALLKKVFDHLVNRQNRYLPFEYRYYDGIVGRFNHRKFWLIKAVYTGKGQETLFSLTDEGYAAYFGLHETSALDSTAIGNLRIKLLIERGNVDDAISVAEQNNKQCTRKAHDIRNTRRAIQRNIHSIDFHRINTMADQGAGQATQIQNESGRLHHMVLDNLQVTENKDQELKLLQLARHLKELNRRQMELVRELQRLPDDYHQNSYKLFRKRTLGVLPSMEEVLRRVCCMPEGDAAAVGREFIAMFDPPVQISLFDPGAIIDTISQALERRSTTGDKSSPLQEIDGESIAHYQAELTEPLMKRGRDMILNRVRTCEATMLEDLLNEAALEEDAPLLPMAVALTVFQSIMDHRTGQGNGFQVKLGSRDKYISIDLPGGRRYRGDHLVLVPVN</sequence>
<dbReference type="STRING" id="1121400.SAMN02746065_104126"/>
<accession>A0A1W2A4W3</accession>
<reference evidence="2 3" key="1">
    <citation type="submission" date="2017-04" db="EMBL/GenBank/DDBJ databases">
        <authorList>
            <person name="Afonso C.L."/>
            <person name="Miller P.J."/>
            <person name="Scott M.A."/>
            <person name="Spackman E."/>
            <person name="Goraichik I."/>
            <person name="Dimitrov K.M."/>
            <person name="Suarez D.L."/>
            <person name="Swayne D.E."/>
        </authorList>
    </citation>
    <scope>NUCLEOTIDE SEQUENCE [LARGE SCALE GENOMIC DNA]</scope>
    <source>
        <strain evidence="2 3">DSM 3385</strain>
    </source>
</reference>
<gene>
    <name evidence="2" type="ORF">SAMN02746065_104126</name>
</gene>
<dbReference type="Proteomes" id="UP000192418">
    <property type="component" value="Unassembled WGS sequence"/>
</dbReference>
<evidence type="ECO:0000313" key="3">
    <source>
        <dbReference type="Proteomes" id="UP000192418"/>
    </source>
</evidence>